<dbReference type="Proteomes" id="UP001250214">
    <property type="component" value="Unassembled WGS sequence"/>
</dbReference>
<organism evidence="2 3">
    <name type="scientific">Lipingzhangella rawalii</name>
    <dbReference type="NCBI Taxonomy" id="2055835"/>
    <lineage>
        <taxon>Bacteria</taxon>
        <taxon>Bacillati</taxon>
        <taxon>Actinomycetota</taxon>
        <taxon>Actinomycetes</taxon>
        <taxon>Streptosporangiales</taxon>
        <taxon>Nocardiopsidaceae</taxon>
        <taxon>Lipingzhangella</taxon>
    </lineage>
</organism>
<dbReference type="RefSeq" id="WP_310913432.1">
    <property type="nucleotide sequence ID" value="NZ_JAVLVT010000008.1"/>
</dbReference>
<gene>
    <name evidence="2" type="ORF">RIF23_16405</name>
</gene>
<feature type="transmembrane region" description="Helical" evidence="1">
    <location>
        <begin position="151"/>
        <end position="173"/>
    </location>
</feature>
<keyword evidence="1" id="KW-0812">Transmembrane</keyword>
<sequence>MTIPHGPAAQQFVGAIHQAAANTPYTFVPTEQGFDLMIDLPRWHVRMNERLLQRTFVHRVKLNEAKRTFTITQTEHAVTWGAYGPTIGVQVSAFLGRSRNFTFGASYGPRADGSFGQTGGFTFDSEEGRRLISNTGQALGWTERMNTPAKIGLGFAVFGFVGALAAAVGLLLFL</sequence>
<proteinExistence type="predicted"/>
<evidence type="ECO:0000313" key="2">
    <source>
        <dbReference type="EMBL" id="MDS1271876.1"/>
    </source>
</evidence>
<accession>A0ABU2H9B7</accession>
<keyword evidence="3" id="KW-1185">Reference proteome</keyword>
<keyword evidence="1" id="KW-0472">Membrane</keyword>
<comment type="caution">
    <text evidence="2">The sequence shown here is derived from an EMBL/GenBank/DDBJ whole genome shotgun (WGS) entry which is preliminary data.</text>
</comment>
<evidence type="ECO:0000256" key="1">
    <source>
        <dbReference type="SAM" id="Phobius"/>
    </source>
</evidence>
<name>A0ABU2H9B7_9ACTN</name>
<keyword evidence="1" id="KW-1133">Transmembrane helix</keyword>
<dbReference type="EMBL" id="JAVLVT010000008">
    <property type="protein sequence ID" value="MDS1271876.1"/>
    <property type="molecule type" value="Genomic_DNA"/>
</dbReference>
<protein>
    <submittedName>
        <fullName evidence="2">Uncharacterized protein</fullName>
    </submittedName>
</protein>
<evidence type="ECO:0000313" key="3">
    <source>
        <dbReference type="Proteomes" id="UP001250214"/>
    </source>
</evidence>
<reference evidence="3" key="1">
    <citation type="submission" date="2023-07" db="EMBL/GenBank/DDBJ databases">
        <title>Novel species in the genus Lipingzhangella isolated from Sambhar Salt Lake.</title>
        <authorList>
            <person name="Jiya N."/>
            <person name="Kajale S."/>
            <person name="Sharma A."/>
        </authorList>
    </citation>
    <scope>NUCLEOTIDE SEQUENCE [LARGE SCALE GENOMIC DNA]</scope>
    <source>
        <strain evidence="3">LS1_29</strain>
    </source>
</reference>